<dbReference type="AlphaFoldDB" id="A0A645H7J9"/>
<sequence length="70" mass="8016">MLRDAVRQFEYERERQLRDRVGAISRHVAHDDTERFGLGDIDNVVAGGEHADKAALGQLFKRFGAKRCFI</sequence>
<proteinExistence type="predicted"/>
<evidence type="ECO:0000313" key="1">
    <source>
        <dbReference type="EMBL" id="MPN34476.1"/>
    </source>
</evidence>
<dbReference type="EMBL" id="VSSQ01087541">
    <property type="protein sequence ID" value="MPN34476.1"/>
    <property type="molecule type" value="Genomic_DNA"/>
</dbReference>
<gene>
    <name evidence="1" type="ORF">SDC9_181970</name>
</gene>
<reference evidence="1" key="1">
    <citation type="submission" date="2019-08" db="EMBL/GenBank/DDBJ databases">
        <authorList>
            <person name="Kucharzyk K."/>
            <person name="Murdoch R.W."/>
            <person name="Higgins S."/>
            <person name="Loffler F."/>
        </authorList>
    </citation>
    <scope>NUCLEOTIDE SEQUENCE</scope>
</reference>
<organism evidence="1">
    <name type="scientific">bioreactor metagenome</name>
    <dbReference type="NCBI Taxonomy" id="1076179"/>
    <lineage>
        <taxon>unclassified sequences</taxon>
        <taxon>metagenomes</taxon>
        <taxon>ecological metagenomes</taxon>
    </lineage>
</organism>
<protein>
    <submittedName>
        <fullName evidence="1">Uncharacterized protein</fullName>
    </submittedName>
</protein>
<accession>A0A645H7J9</accession>
<comment type="caution">
    <text evidence="1">The sequence shown here is derived from an EMBL/GenBank/DDBJ whole genome shotgun (WGS) entry which is preliminary data.</text>
</comment>
<name>A0A645H7J9_9ZZZZ</name>